<keyword evidence="3" id="KW-1185">Reference proteome</keyword>
<dbReference type="InterPro" id="IPR036188">
    <property type="entry name" value="FAD/NAD-bd_sf"/>
</dbReference>
<dbReference type="SUPFAM" id="SSF51905">
    <property type="entry name" value="FAD/NAD(P)-binding domain"/>
    <property type="match status" value="1"/>
</dbReference>
<evidence type="ECO:0000313" key="3">
    <source>
        <dbReference type="Proteomes" id="UP000235786"/>
    </source>
</evidence>
<evidence type="ECO:0000259" key="1">
    <source>
        <dbReference type="Pfam" id="PF01593"/>
    </source>
</evidence>
<dbReference type="GO" id="GO:0050660">
    <property type="term" value="F:flavin adenine dinucleotide binding"/>
    <property type="evidence" value="ECO:0007669"/>
    <property type="project" value="TreeGrafter"/>
</dbReference>
<dbReference type="Gene3D" id="3.90.660.10">
    <property type="match status" value="1"/>
</dbReference>
<protein>
    <submittedName>
        <fullName evidence="2">FAD/NAD(P)-binding domain-containing protein</fullName>
    </submittedName>
</protein>
<accession>A0A2J6RBX4</accession>
<organism evidence="2 3">
    <name type="scientific">Hyaloscypha variabilis (strain UAMH 11265 / GT02V1 / F)</name>
    <name type="common">Meliniomyces variabilis</name>
    <dbReference type="NCBI Taxonomy" id="1149755"/>
    <lineage>
        <taxon>Eukaryota</taxon>
        <taxon>Fungi</taxon>
        <taxon>Dikarya</taxon>
        <taxon>Ascomycota</taxon>
        <taxon>Pezizomycotina</taxon>
        <taxon>Leotiomycetes</taxon>
        <taxon>Helotiales</taxon>
        <taxon>Hyaloscyphaceae</taxon>
        <taxon>Hyaloscypha</taxon>
        <taxon>Hyaloscypha variabilis</taxon>
    </lineage>
</organism>
<name>A0A2J6RBX4_HYAVF</name>
<dbReference type="EMBL" id="KZ613951">
    <property type="protein sequence ID" value="PMD36005.1"/>
    <property type="molecule type" value="Genomic_DNA"/>
</dbReference>
<dbReference type="GO" id="GO:0003682">
    <property type="term" value="F:chromatin binding"/>
    <property type="evidence" value="ECO:0007669"/>
    <property type="project" value="TreeGrafter"/>
</dbReference>
<dbReference type="Gene3D" id="3.50.50.60">
    <property type="entry name" value="FAD/NAD(P)-binding domain"/>
    <property type="match status" value="1"/>
</dbReference>
<dbReference type="Proteomes" id="UP000235786">
    <property type="component" value="Unassembled WGS sequence"/>
</dbReference>
<dbReference type="InterPro" id="IPR002937">
    <property type="entry name" value="Amino_oxidase"/>
</dbReference>
<dbReference type="OrthoDB" id="5046242at2759"/>
<feature type="domain" description="Amine oxidase" evidence="1">
    <location>
        <begin position="30"/>
        <end position="501"/>
    </location>
</feature>
<dbReference type="PANTHER" id="PTHR10742">
    <property type="entry name" value="FLAVIN MONOAMINE OXIDASE"/>
    <property type="match status" value="1"/>
</dbReference>
<sequence>MGCVCSRRAKSKPDHTASTKVHVGIVGAGISGLRCAEVLLENGFQVTILEARDRIGGRICQSHKLGYPVDLGPNWIHTAGGRQPMLDLAKKTNTTLHHWNDKQNIYDSSGKLLPEEKSDKLSTLLWEIIAEGFEYSLKQGKTIPETKSLYEFVKEKAKEHLTDEKDQELLIQMSHVWGCYIGEPVTRQSLRYAWLEECCGGEETFVEGNHRAILAEIARVPLEKAVLRLGERVVDVHTTQRAKRNSQVVLKTAKGESLSFDEVLMTTPLGFLKRNKEMFKPSLPPRLLAGIDAVSVGHLEKVFITFPKAFWLEPSTKSLDPNLLPEQRAIAEDTFAGNIHWLSPEYTQDTNPKLWPQECWNLAAFSPENRRPTILFYLYGEYGQYIVNLVHGKSEEEHYELLNEFYKPYYSLLPHYSAENPACKPKAFLSSEWQKDELSGYGSYCNFQVGITDAVGDMEAMRHGVPERRLWFAGEHTAPFDECGTAAGAYLSGEGVANRILETYGIKPVEALQ</sequence>
<dbReference type="PRINTS" id="PR00419">
    <property type="entry name" value="ADXRDTASE"/>
</dbReference>
<dbReference type="SUPFAM" id="SSF54373">
    <property type="entry name" value="FAD-linked reductases, C-terminal domain"/>
    <property type="match status" value="1"/>
</dbReference>
<dbReference type="GO" id="GO:0006338">
    <property type="term" value="P:chromatin remodeling"/>
    <property type="evidence" value="ECO:0007669"/>
    <property type="project" value="TreeGrafter"/>
</dbReference>
<dbReference type="PANTHER" id="PTHR10742:SF414">
    <property type="entry name" value="CONTAINING AMINE OXIDASE, PUTATIVE (AFU_ORTHOLOGUE AFUA_3G12150)-RELATED"/>
    <property type="match status" value="1"/>
</dbReference>
<reference evidence="2 3" key="1">
    <citation type="submission" date="2016-04" db="EMBL/GenBank/DDBJ databases">
        <title>A degradative enzymes factory behind the ericoid mycorrhizal symbiosis.</title>
        <authorList>
            <consortium name="DOE Joint Genome Institute"/>
            <person name="Martino E."/>
            <person name="Morin E."/>
            <person name="Grelet G."/>
            <person name="Kuo A."/>
            <person name="Kohler A."/>
            <person name="Daghino S."/>
            <person name="Barry K."/>
            <person name="Choi C."/>
            <person name="Cichocki N."/>
            <person name="Clum A."/>
            <person name="Copeland A."/>
            <person name="Hainaut M."/>
            <person name="Haridas S."/>
            <person name="Labutti K."/>
            <person name="Lindquist E."/>
            <person name="Lipzen A."/>
            <person name="Khouja H.-R."/>
            <person name="Murat C."/>
            <person name="Ohm R."/>
            <person name="Olson A."/>
            <person name="Spatafora J."/>
            <person name="Veneault-Fourrey C."/>
            <person name="Henrissat B."/>
            <person name="Grigoriev I."/>
            <person name="Martin F."/>
            <person name="Perotto S."/>
        </authorList>
    </citation>
    <scope>NUCLEOTIDE SEQUENCE [LARGE SCALE GENOMIC DNA]</scope>
    <source>
        <strain evidence="2 3">F</strain>
    </source>
</reference>
<dbReference type="AlphaFoldDB" id="A0A2J6RBX4"/>
<proteinExistence type="predicted"/>
<dbReference type="Pfam" id="PF01593">
    <property type="entry name" value="Amino_oxidase"/>
    <property type="match status" value="1"/>
</dbReference>
<gene>
    <name evidence="2" type="ORF">L207DRAFT_515741</name>
</gene>
<dbReference type="GO" id="GO:0016491">
    <property type="term" value="F:oxidoreductase activity"/>
    <property type="evidence" value="ECO:0007669"/>
    <property type="project" value="InterPro"/>
</dbReference>
<dbReference type="STRING" id="1149755.A0A2J6RBX4"/>
<evidence type="ECO:0000313" key="2">
    <source>
        <dbReference type="EMBL" id="PMD36005.1"/>
    </source>
</evidence>
<dbReference type="InterPro" id="IPR050281">
    <property type="entry name" value="Flavin_monoamine_oxidase"/>
</dbReference>